<dbReference type="GO" id="GO:0001228">
    <property type="term" value="F:DNA-binding transcription activator activity, RNA polymerase II-specific"/>
    <property type="evidence" value="ECO:0007669"/>
    <property type="project" value="EnsemblFungi"/>
</dbReference>
<feature type="compositionally biased region" description="Low complexity" evidence="4">
    <location>
        <begin position="257"/>
        <end position="277"/>
    </location>
</feature>
<dbReference type="GO" id="GO:0033309">
    <property type="term" value="C:SBF transcription complex"/>
    <property type="evidence" value="ECO:0007669"/>
    <property type="project" value="EnsemblFungi"/>
</dbReference>
<feature type="region of interest" description="Disordered" evidence="4">
    <location>
        <begin position="257"/>
        <end position="278"/>
    </location>
</feature>
<accession>G8JVX9</accession>
<dbReference type="FunFam" id="3.10.260.10:FF:000006">
    <property type="entry name" value="Swi4p"/>
    <property type="match status" value="1"/>
</dbReference>
<protein>
    <recommendedName>
        <fullName evidence="5">HTH APSES-type domain-containing protein</fullName>
    </recommendedName>
</protein>
<dbReference type="Gene3D" id="3.10.260.10">
    <property type="entry name" value="Transcription regulator HTH, APSES-type DNA-binding domain"/>
    <property type="match status" value="1"/>
</dbReference>
<dbReference type="InterPro" id="IPR003163">
    <property type="entry name" value="Tscrpt_reg_HTH_APSES-type"/>
</dbReference>
<feature type="compositionally biased region" description="Polar residues" evidence="4">
    <location>
        <begin position="146"/>
        <end position="156"/>
    </location>
</feature>
<dbReference type="AlphaFoldDB" id="G8JVX9"/>
<dbReference type="InParanoid" id="G8JVX9"/>
<evidence type="ECO:0000256" key="4">
    <source>
        <dbReference type="SAM" id="MobiDB-lite"/>
    </source>
</evidence>
<dbReference type="PROSITE" id="PS51299">
    <property type="entry name" value="HTH_APSES"/>
    <property type="match status" value="1"/>
</dbReference>
<dbReference type="GO" id="GO:0034605">
    <property type="term" value="P:cellular response to heat"/>
    <property type="evidence" value="ECO:0007669"/>
    <property type="project" value="EnsemblFungi"/>
</dbReference>
<reference evidence="7" key="1">
    <citation type="journal article" date="2012" name="G3 (Bethesda)">
        <title>Pichia sorbitophila, an interspecies yeast hybrid reveals early steps of genome resolution following polyploidization.</title>
        <authorList>
            <person name="Leh Louis V."/>
            <person name="Despons L."/>
            <person name="Friedrich A."/>
            <person name="Martin T."/>
            <person name="Durrens P."/>
            <person name="Casaregola S."/>
            <person name="Neuveglise C."/>
            <person name="Fairhead C."/>
            <person name="Marck C."/>
            <person name="Cruz J.A."/>
            <person name="Straub M.L."/>
            <person name="Kugler V."/>
            <person name="Sacerdot C."/>
            <person name="Uzunov Z."/>
            <person name="Thierry A."/>
            <person name="Weiss S."/>
            <person name="Bleykasten C."/>
            <person name="De Montigny J."/>
            <person name="Jacques N."/>
            <person name="Jung P."/>
            <person name="Lemaire M."/>
            <person name="Mallet S."/>
            <person name="Morel G."/>
            <person name="Richard G.F."/>
            <person name="Sarkar A."/>
            <person name="Savel G."/>
            <person name="Schacherer J."/>
            <person name="Seret M.L."/>
            <person name="Talla E."/>
            <person name="Samson G."/>
            <person name="Jubin C."/>
            <person name="Poulain J."/>
            <person name="Vacherie B."/>
            <person name="Barbe V."/>
            <person name="Pelletier E."/>
            <person name="Sherman D.J."/>
            <person name="Westhof E."/>
            <person name="Weissenbach J."/>
            <person name="Baret P.V."/>
            <person name="Wincker P."/>
            <person name="Gaillardin C."/>
            <person name="Dujon B."/>
            <person name="Souciet J.L."/>
        </authorList>
    </citation>
    <scope>NUCLEOTIDE SEQUENCE [LARGE SCALE GENOMIC DNA]</scope>
    <source>
        <strain evidence="7">CBS 270.75 / DBVPG 7215 / KCTC 17166 / NRRL Y-17582</strain>
    </source>
</reference>
<dbReference type="SMART" id="SM01252">
    <property type="entry name" value="KilA-N"/>
    <property type="match status" value="1"/>
</dbReference>
<feature type="region of interest" description="Disordered" evidence="4">
    <location>
        <begin position="144"/>
        <end position="191"/>
    </location>
</feature>
<dbReference type="Proteomes" id="UP000006790">
    <property type="component" value="Chromosome 7"/>
</dbReference>
<dbReference type="GO" id="GO:0000785">
    <property type="term" value="C:chromatin"/>
    <property type="evidence" value="ECO:0007669"/>
    <property type="project" value="EnsemblFungi"/>
</dbReference>
<dbReference type="FunFam" id="1.25.40.20:FF:000361">
    <property type="entry name" value="Swi4p"/>
    <property type="match status" value="1"/>
</dbReference>
<feature type="domain" description="HTH APSES-type" evidence="5">
    <location>
        <begin position="21"/>
        <end position="131"/>
    </location>
</feature>
<keyword evidence="1" id="KW-0677">Repeat</keyword>
<evidence type="ECO:0000259" key="5">
    <source>
        <dbReference type="PROSITE" id="PS51299"/>
    </source>
</evidence>
<sequence>MGLTSEAAGLSAGGLSVAPVIEVATYAGVDVYECYCRGKESNIVMRRLHDDWVNITQVFKVASFTKTQRTKVLEKESTDINHEKIQGGYGRFQGTWIPLLSAQNLVAKYCITDIVVLTLINFKPDPMNMPPRRSKNSVIKKLSPATRITSPSSYNKTPKKKITEFNHSTAGSVSKKAKKRASSKATQPSPLQNLVFQTPQHQQNGQQTSSNYTVVTQNQQTPLNTVMIMDSANSEQRITHPKSASGVMLLPINSTSVGPASAPATAVTSSTASSNTNNRRYATTQKPLQFYPFPVPNSSGTNMQGVHIISENPNQKQKSSRRVSSKSKASSNQSLESRQSHTIAKRSTTIHNEPKMSSFTIVQPPSTHFHKTSASSGSNTSHGSSLDCYSSNDNPTPNSSRSGSPPPKERFTPNEYKNLILQVLSTEYNTCEPVLPEKLYYPPIGLDVNFTIDKQGHTALHWATAMANIPLIKILLTLEADVFHCNDRGFNCITKSIFYNNCYKTGAFVIVVELLKICLVTPDTNGRLPLHYLVELSVNKSKDPLVTNYYIDTILDILLRDEPLLLKMCLNLQDTMGNTVFHLAALNMNLELCNKLYYMGSSMEIMNSQQQTVMSILSKMNVTLPTVSVANTPIPVMMPTPVTATVNTTSGNQETFKQKQSKLNTPLRPRCNKNKSEDNKPSAKKQVAETTFTETPQNLSGISNPTLTDFLQVLPCTNSKTPSYKEKVFALDRITEMNSTPVLKVTTPGGSSANEANGRSVPSTVAPDGSFLPLPLEQMIQLPKLMRISGSNASKLAIQFSELSKSLTNAIDENIANVGLEVAKATEGIDGIEKSLKLTQKQEKDILNNFDVEEIDHLEEKVRKAQSCLNTEINKFANSVEKSQALTLATLVHEEEAKADRCSKENMVPTSSDASKELFKLGVELSILQLKRKHVIEKVCNAKTIINLSNKIYKYRKLIGMSIENIDSKLNDIESDLRGTVA</sequence>
<dbReference type="InterPro" id="IPR002110">
    <property type="entry name" value="Ankyrin_rpt"/>
</dbReference>
<feature type="compositionally biased region" description="Low complexity" evidence="4">
    <location>
        <begin position="372"/>
        <end position="385"/>
    </location>
</feature>
<dbReference type="PANTHER" id="PTHR43828:SF7">
    <property type="entry name" value="REGULATORY PROTEIN SWI4"/>
    <property type="match status" value="1"/>
</dbReference>
<dbReference type="GO" id="GO:0042802">
    <property type="term" value="F:identical protein binding"/>
    <property type="evidence" value="ECO:0007669"/>
    <property type="project" value="EnsemblFungi"/>
</dbReference>
<dbReference type="SUPFAM" id="SSF48403">
    <property type="entry name" value="Ankyrin repeat"/>
    <property type="match status" value="1"/>
</dbReference>
<dbReference type="Pfam" id="PF00023">
    <property type="entry name" value="Ank"/>
    <property type="match status" value="1"/>
</dbReference>
<dbReference type="GO" id="GO:0000082">
    <property type="term" value="P:G1/S transition of mitotic cell cycle"/>
    <property type="evidence" value="ECO:0007669"/>
    <property type="project" value="EnsemblFungi"/>
</dbReference>
<dbReference type="InterPro" id="IPR036887">
    <property type="entry name" value="HTH_APSES_sf"/>
</dbReference>
<dbReference type="SUPFAM" id="SSF54616">
    <property type="entry name" value="DNA-binding domain of Mlu1-box binding protein MBP1"/>
    <property type="match status" value="1"/>
</dbReference>
<dbReference type="PANTHER" id="PTHR43828">
    <property type="entry name" value="ASPARAGINASE"/>
    <property type="match status" value="1"/>
</dbReference>
<dbReference type="InterPro" id="IPR036770">
    <property type="entry name" value="Ankyrin_rpt-contain_sf"/>
</dbReference>
<feature type="region of interest" description="Disordered" evidence="4">
    <location>
        <begin position="310"/>
        <end position="412"/>
    </location>
</feature>
<dbReference type="GO" id="GO:0003677">
    <property type="term" value="F:DNA binding"/>
    <property type="evidence" value="ECO:0007669"/>
    <property type="project" value="InterPro"/>
</dbReference>
<dbReference type="SMART" id="SM00248">
    <property type="entry name" value="ANK"/>
    <property type="match status" value="3"/>
</dbReference>
<feature type="region of interest" description="Disordered" evidence="4">
    <location>
        <begin position="648"/>
        <end position="686"/>
    </location>
</feature>
<feature type="compositionally biased region" description="Polar residues" evidence="4">
    <location>
        <begin position="335"/>
        <end position="366"/>
    </location>
</feature>
<evidence type="ECO:0000313" key="6">
    <source>
        <dbReference type="EMBL" id="AET40994.1"/>
    </source>
</evidence>
<dbReference type="OMA" id="VDVYECY"/>
<dbReference type="EMBL" id="CP002503">
    <property type="protein sequence ID" value="AET40994.1"/>
    <property type="molecule type" value="Genomic_DNA"/>
</dbReference>
<dbReference type="InterPro" id="IPR018004">
    <property type="entry name" value="KilA/APSES_HTH"/>
</dbReference>
<dbReference type="Gene3D" id="1.25.40.20">
    <property type="entry name" value="Ankyrin repeat-containing domain"/>
    <property type="match status" value="1"/>
</dbReference>
<dbReference type="KEGG" id="erc:Ecym_7145"/>
<keyword evidence="2 3" id="KW-0040">ANK repeat</keyword>
<organism evidence="6 7">
    <name type="scientific">Eremothecium cymbalariae (strain CBS 270.75 / DBVPG 7215 / KCTC 17166 / NRRL Y-17582)</name>
    <name type="common">Yeast</name>
    <dbReference type="NCBI Taxonomy" id="931890"/>
    <lineage>
        <taxon>Eukaryota</taxon>
        <taxon>Fungi</taxon>
        <taxon>Dikarya</taxon>
        <taxon>Ascomycota</taxon>
        <taxon>Saccharomycotina</taxon>
        <taxon>Saccharomycetes</taxon>
        <taxon>Saccharomycetales</taxon>
        <taxon>Saccharomycetaceae</taxon>
        <taxon>Eremothecium</taxon>
    </lineage>
</organism>
<dbReference type="HOGENOM" id="CLU_009666_0_0_1"/>
<name>G8JVX9_ERECY</name>
<dbReference type="GO" id="GO:0030907">
    <property type="term" value="C:MBF transcription complex"/>
    <property type="evidence" value="ECO:0007669"/>
    <property type="project" value="TreeGrafter"/>
</dbReference>
<proteinExistence type="predicted"/>
<evidence type="ECO:0000313" key="7">
    <source>
        <dbReference type="Proteomes" id="UP000006790"/>
    </source>
</evidence>
<evidence type="ECO:0000256" key="3">
    <source>
        <dbReference type="PROSITE-ProRule" id="PRU00023"/>
    </source>
</evidence>
<evidence type="ECO:0000256" key="1">
    <source>
        <dbReference type="ARBA" id="ARBA00022737"/>
    </source>
</evidence>
<feature type="repeat" description="ANK" evidence="3">
    <location>
        <begin position="455"/>
        <end position="487"/>
    </location>
</feature>
<keyword evidence="7" id="KW-1185">Reference proteome</keyword>
<dbReference type="eggNOG" id="ENOG502QUTG">
    <property type="taxonomic scope" value="Eukaryota"/>
</dbReference>
<dbReference type="RefSeq" id="XP_003647811.1">
    <property type="nucleotide sequence ID" value="XM_003647763.1"/>
</dbReference>
<dbReference type="PROSITE" id="PS50088">
    <property type="entry name" value="ANK_REPEAT"/>
    <property type="match status" value="2"/>
</dbReference>
<dbReference type="PROSITE" id="PS50297">
    <property type="entry name" value="ANK_REP_REGION"/>
    <property type="match status" value="1"/>
</dbReference>
<dbReference type="FunCoup" id="G8JVX9">
    <property type="interactions" value="1053"/>
</dbReference>
<dbReference type="Pfam" id="PF04383">
    <property type="entry name" value="KilA-N"/>
    <property type="match status" value="1"/>
</dbReference>
<feature type="repeat" description="ANK" evidence="3">
    <location>
        <begin position="576"/>
        <end position="608"/>
    </location>
</feature>
<feature type="compositionally biased region" description="Polar residues" evidence="4">
    <location>
        <begin position="387"/>
        <end position="403"/>
    </location>
</feature>
<dbReference type="OrthoDB" id="6718656at2759"/>
<evidence type="ECO:0000256" key="2">
    <source>
        <dbReference type="ARBA" id="ARBA00023043"/>
    </source>
</evidence>
<dbReference type="STRING" id="931890.G8JVX9"/>
<gene>
    <name evidence="6" type="ordered locus">Ecym_7145</name>
</gene>
<dbReference type="GeneID" id="11469381"/>
<dbReference type="InterPro" id="IPR051642">
    <property type="entry name" value="SWI6-like"/>
</dbReference>